<dbReference type="EMBL" id="CAJFCJ010000002">
    <property type="protein sequence ID" value="CAD5111998.1"/>
    <property type="molecule type" value="Genomic_DNA"/>
</dbReference>
<evidence type="ECO:0000313" key="8">
    <source>
        <dbReference type="EMBL" id="CAD5111998.1"/>
    </source>
</evidence>
<organism evidence="8 9">
    <name type="scientific">Dimorphilus gyrociliatus</name>
    <dbReference type="NCBI Taxonomy" id="2664684"/>
    <lineage>
        <taxon>Eukaryota</taxon>
        <taxon>Metazoa</taxon>
        <taxon>Spiralia</taxon>
        <taxon>Lophotrochozoa</taxon>
        <taxon>Annelida</taxon>
        <taxon>Polychaeta</taxon>
        <taxon>Polychaeta incertae sedis</taxon>
        <taxon>Dinophilidae</taxon>
        <taxon>Dimorphilus</taxon>
    </lineage>
</organism>
<name>A0A7I8V702_9ANNE</name>
<dbReference type="AlphaFoldDB" id="A0A7I8V702"/>
<comment type="caution">
    <text evidence="8">The sequence shown here is derived from an EMBL/GenBank/DDBJ whole genome shotgun (WGS) entry which is preliminary data.</text>
</comment>
<evidence type="ECO:0000256" key="3">
    <source>
        <dbReference type="ARBA" id="ARBA00022771"/>
    </source>
</evidence>
<feature type="domain" description="C2H2-type" evidence="7">
    <location>
        <begin position="689"/>
        <end position="716"/>
    </location>
</feature>
<dbReference type="GO" id="GO:0043565">
    <property type="term" value="F:sequence-specific DNA binding"/>
    <property type="evidence" value="ECO:0007669"/>
    <property type="project" value="TreeGrafter"/>
</dbReference>
<protein>
    <submittedName>
        <fullName evidence="8">DgyrCDS1250</fullName>
    </submittedName>
</protein>
<dbReference type="InterPro" id="IPR036236">
    <property type="entry name" value="Znf_C2H2_sf"/>
</dbReference>
<sequence>MSGDTAMKTFSLNFSEGLKEDVLTPNKAFKHHLLASDGEIRDFLSAIVVERSEGSDIKLHLSVPNIIKPTTNDASTQSFIPEFRDEGIQSTPEYVTAEVQHSPELKEFGIQAEASVTSVCVQFSPSLSDSSTSFDPLYGTATVEIEAKPEIDSKSVQHQPETMSVRIQNCPTTLARATQISPNLTSAEAQCTVENTDDGCQCVADMIDNETQHHVETKDAETEVPLEFEEKETQASVELVDAELQCDPPVEETLEPPTIDIEQEQVDPNDDKNDKIEDEVLDEYGMKTRHTQTDPVTFIGGNIAIRGKLNIKQVIVEKSPNKNDKESSPTPSGGRGRGRSRTSGSERRTYARKSQLNQIAQQFEEDDEYVPPHRIKQENVYGKRQRAKNTHYADFERDEKDMPHLEKERSPEGSEEEERPLLESEDGKNSNSRRGRVLTRGAGVRTRGGVKRYTLSSPPEKISLVGRRVNPRPDTSRPVPVPTLSEPSENGFSCPFCTFRYQNSSELYGHLQIEHAKDRRYVGLNKKRPNCNWEEHQLELDAAGEERTEVSEEDLYDNDEPPVKKFRATDEMPVDALDDEDIEEYRPSQPPNTNRRYVRNDKPVAAGFTPYHCPLCHLRLSNWSYVYKHLNRIHTESEEYDDVKAKLEEMCPELIEPKDDEEDKSDEKDDMDGEESKDESSRQSSTGDFNCDICDKVFWSENRFIQHQKTHVVSKSHKCQYCERSFQHSENLKRHVSTVHERSKVKRCVCEHCGKTFNYQMNLQEHIMSAHRQKQPYVCDRCNVGFVRRKDLLAHTCHGSDTERIVDSNAA</sequence>
<evidence type="ECO:0000256" key="5">
    <source>
        <dbReference type="PROSITE-ProRule" id="PRU00042"/>
    </source>
</evidence>
<feature type="region of interest" description="Disordered" evidence="6">
    <location>
        <begin position="653"/>
        <end position="687"/>
    </location>
</feature>
<dbReference type="PANTHER" id="PTHR24408">
    <property type="entry name" value="ZINC FINGER PROTEIN"/>
    <property type="match status" value="1"/>
</dbReference>
<feature type="domain" description="C2H2-type" evidence="7">
    <location>
        <begin position="492"/>
        <end position="520"/>
    </location>
</feature>
<feature type="region of interest" description="Disordered" evidence="6">
    <location>
        <begin position="579"/>
        <end position="598"/>
    </location>
</feature>
<feature type="compositionally biased region" description="Low complexity" evidence="6">
    <location>
        <begin position="438"/>
        <end position="447"/>
    </location>
</feature>
<feature type="compositionally biased region" description="Basic and acidic residues" evidence="6">
    <location>
        <begin position="419"/>
        <end position="428"/>
    </location>
</feature>
<dbReference type="SMART" id="SM00355">
    <property type="entry name" value="ZnF_C2H2"/>
    <property type="match status" value="6"/>
</dbReference>
<dbReference type="Proteomes" id="UP000549394">
    <property type="component" value="Unassembled WGS sequence"/>
</dbReference>
<dbReference type="OrthoDB" id="10039931at2759"/>
<dbReference type="GO" id="GO:0008270">
    <property type="term" value="F:zinc ion binding"/>
    <property type="evidence" value="ECO:0007669"/>
    <property type="project" value="UniProtKB-KW"/>
</dbReference>
<feature type="domain" description="C2H2-type" evidence="7">
    <location>
        <begin position="717"/>
        <end position="745"/>
    </location>
</feature>
<evidence type="ECO:0000256" key="4">
    <source>
        <dbReference type="ARBA" id="ARBA00022833"/>
    </source>
</evidence>
<keyword evidence="2" id="KW-0677">Repeat</keyword>
<feature type="region of interest" description="Disordered" evidence="6">
    <location>
        <begin position="317"/>
        <end position="488"/>
    </location>
</feature>
<proteinExistence type="predicted"/>
<keyword evidence="4" id="KW-0862">Zinc</keyword>
<feature type="compositionally biased region" description="Polar residues" evidence="6">
    <location>
        <begin position="352"/>
        <end position="361"/>
    </location>
</feature>
<keyword evidence="9" id="KW-1185">Reference proteome</keyword>
<dbReference type="Pfam" id="PF00096">
    <property type="entry name" value="zf-C2H2"/>
    <property type="match status" value="2"/>
</dbReference>
<dbReference type="PROSITE" id="PS00028">
    <property type="entry name" value="ZINC_FINGER_C2H2_1"/>
    <property type="match status" value="5"/>
</dbReference>
<accession>A0A7I8V702</accession>
<evidence type="ECO:0000259" key="7">
    <source>
        <dbReference type="PROSITE" id="PS50157"/>
    </source>
</evidence>
<keyword evidence="1" id="KW-0479">Metal-binding</keyword>
<dbReference type="InterPro" id="IPR013087">
    <property type="entry name" value="Znf_C2H2_type"/>
</dbReference>
<dbReference type="PROSITE" id="PS50157">
    <property type="entry name" value="ZINC_FINGER_C2H2_2"/>
    <property type="match status" value="5"/>
</dbReference>
<feature type="region of interest" description="Disordered" evidence="6">
    <location>
        <begin position="542"/>
        <end position="562"/>
    </location>
</feature>
<dbReference type="GO" id="GO:0000981">
    <property type="term" value="F:DNA-binding transcription factor activity, RNA polymerase II-specific"/>
    <property type="evidence" value="ECO:0007669"/>
    <property type="project" value="TreeGrafter"/>
</dbReference>
<evidence type="ECO:0000256" key="1">
    <source>
        <dbReference type="ARBA" id="ARBA00022723"/>
    </source>
</evidence>
<keyword evidence="3 5" id="KW-0863">Zinc-finger</keyword>
<feature type="compositionally biased region" description="Basic and acidic residues" evidence="6">
    <location>
        <begin position="391"/>
        <end position="412"/>
    </location>
</feature>
<feature type="domain" description="C2H2-type" evidence="7">
    <location>
        <begin position="611"/>
        <end position="639"/>
    </location>
</feature>
<feature type="compositionally biased region" description="Acidic residues" evidence="6">
    <location>
        <begin position="658"/>
        <end position="677"/>
    </location>
</feature>
<evidence type="ECO:0000313" key="9">
    <source>
        <dbReference type="Proteomes" id="UP000549394"/>
    </source>
</evidence>
<gene>
    <name evidence="8" type="ORF">DGYR_LOCUS1209</name>
</gene>
<dbReference type="GO" id="GO:0005634">
    <property type="term" value="C:nucleus"/>
    <property type="evidence" value="ECO:0007669"/>
    <property type="project" value="TreeGrafter"/>
</dbReference>
<evidence type="ECO:0000256" key="6">
    <source>
        <dbReference type="SAM" id="MobiDB-lite"/>
    </source>
</evidence>
<dbReference type="Gene3D" id="3.30.160.60">
    <property type="entry name" value="Classic Zinc Finger"/>
    <property type="match status" value="2"/>
</dbReference>
<reference evidence="8 9" key="1">
    <citation type="submission" date="2020-08" db="EMBL/GenBank/DDBJ databases">
        <authorList>
            <person name="Hejnol A."/>
        </authorList>
    </citation>
    <scope>NUCLEOTIDE SEQUENCE [LARGE SCALE GENOMIC DNA]</scope>
</reference>
<feature type="compositionally biased region" description="Acidic residues" evidence="6">
    <location>
        <begin position="551"/>
        <end position="560"/>
    </location>
</feature>
<evidence type="ECO:0000256" key="2">
    <source>
        <dbReference type="ARBA" id="ARBA00022737"/>
    </source>
</evidence>
<dbReference type="SUPFAM" id="SSF57667">
    <property type="entry name" value="beta-beta-alpha zinc fingers"/>
    <property type="match status" value="2"/>
</dbReference>
<dbReference type="PANTHER" id="PTHR24408:SF58">
    <property type="entry name" value="TRANSCRIPTION FACTOR (TFIIIA), PUTATIVE (AFU_ORTHOLOGUE AFUA_1G05150)-RELATED"/>
    <property type="match status" value="1"/>
</dbReference>
<feature type="domain" description="C2H2-type" evidence="7">
    <location>
        <begin position="748"/>
        <end position="776"/>
    </location>
</feature>